<protein>
    <submittedName>
        <fullName evidence="2">Rho-GAP domain-containing protein</fullName>
    </submittedName>
</protein>
<accession>A0A7E4VYH2</accession>
<proteinExistence type="predicted"/>
<name>A0A7E4VYH2_PANRE</name>
<organism evidence="1 2">
    <name type="scientific">Panagrellus redivivus</name>
    <name type="common">Microworm</name>
    <dbReference type="NCBI Taxonomy" id="6233"/>
    <lineage>
        <taxon>Eukaryota</taxon>
        <taxon>Metazoa</taxon>
        <taxon>Ecdysozoa</taxon>
        <taxon>Nematoda</taxon>
        <taxon>Chromadorea</taxon>
        <taxon>Rhabditida</taxon>
        <taxon>Tylenchina</taxon>
        <taxon>Panagrolaimomorpha</taxon>
        <taxon>Panagrolaimoidea</taxon>
        <taxon>Panagrolaimidae</taxon>
        <taxon>Panagrellus</taxon>
    </lineage>
</organism>
<reference evidence="1" key="1">
    <citation type="journal article" date="2013" name="Genetics">
        <title>The draft genome and transcriptome of Panagrellus redivivus are shaped by the harsh demands of a free-living lifestyle.</title>
        <authorList>
            <person name="Srinivasan J."/>
            <person name="Dillman A.R."/>
            <person name="Macchietto M.G."/>
            <person name="Heikkinen L."/>
            <person name="Lakso M."/>
            <person name="Fracchia K.M."/>
            <person name="Antoshechkin I."/>
            <person name="Mortazavi A."/>
            <person name="Wong G."/>
            <person name="Sternberg P.W."/>
        </authorList>
    </citation>
    <scope>NUCLEOTIDE SEQUENCE [LARGE SCALE GENOMIC DNA]</scope>
    <source>
        <strain evidence="1">MT8872</strain>
    </source>
</reference>
<evidence type="ECO:0000313" key="1">
    <source>
        <dbReference type="Proteomes" id="UP000492821"/>
    </source>
</evidence>
<dbReference type="WBParaSite" id="Pan_g4718.t1">
    <property type="protein sequence ID" value="Pan_g4718.t1"/>
    <property type="gene ID" value="Pan_g4718"/>
</dbReference>
<evidence type="ECO:0000313" key="2">
    <source>
        <dbReference type="WBParaSite" id="Pan_g4718.t1"/>
    </source>
</evidence>
<keyword evidence="1" id="KW-1185">Reference proteome</keyword>
<dbReference type="AlphaFoldDB" id="A0A7E4VYH2"/>
<sequence>MQSLGNNHIFAVFEALLPFIIYDHESPLHCDQPSAWNNFFDTMRRKKEPSKDKNDACLKLVELLESVYFTFGPGILPFNWALSILSKCLETLGQPVSLEVIKAALEARADPEVYTILKEDESEAPVNLESPTKRIRRMIGGSLRWKSKSEHAKLQRSQTIAAISVNPSSKSDLSSTTSSKVRNSDFFNHLRAVKKVKFTIPDGESETSSKTIERRPTGLKLKKQSLQRRASCPEFPKFGPLLPPSPQESCDRGEIAEVESICDSNVVESVSEGVISSVDTFTKKQSRWKTFRRKILKLTRRNSNHLSLDAISEVSELDIVTPLASDLPVMQTRPLNRRIRRWQSSSGILIHENAVARQRVATL</sequence>
<dbReference type="Proteomes" id="UP000492821">
    <property type="component" value="Unassembled WGS sequence"/>
</dbReference>
<reference evidence="2" key="2">
    <citation type="submission" date="2020-10" db="UniProtKB">
        <authorList>
            <consortium name="WormBaseParasite"/>
        </authorList>
    </citation>
    <scope>IDENTIFICATION</scope>
</reference>